<dbReference type="KEGG" id="rpm:RSPPHO_00418"/>
<feature type="active site" evidence="7">
    <location>
        <position position="421"/>
    </location>
</feature>
<dbReference type="PANTHER" id="PTHR11469">
    <property type="entry name" value="GLUCOSE-6-PHOSPHATE ISOMERASE"/>
    <property type="match status" value="1"/>
</dbReference>
<comment type="function">
    <text evidence="7">Catalyzes the reversible isomerization of glucose-6-phosphate to fructose-6-phosphate.</text>
</comment>
<reference evidence="9 10" key="1">
    <citation type="submission" date="2012-02" db="EMBL/GenBank/DDBJ databases">
        <title>Shotgun genome sequence of Phaeospirillum photometricum DSM 122.</title>
        <authorList>
            <person name="Duquesne K."/>
            <person name="Sturgis J."/>
        </authorList>
    </citation>
    <scope>NUCLEOTIDE SEQUENCE [LARGE SCALE GENOMIC DNA]</scope>
    <source>
        <strain evidence="10">DSM122</strain>
    </source>
</reference>
<organism evidence="9 10">
    <name type="scientific">Pararhodospirillum photometricum DSM 122</name>
    <dbReference type="NCBI Taxonomy" id="1150469"/>
    <lineage>
        <taxon>Bacteria</taxon>
        <taxon>Pseudomonadati</taxon>
        <taxon>Pseudomonadota</taxon>
        <taxon>Alphaproteobacteria</taxon>
        <taxon>Rhodospirillales</taxon>
        <taxon>Rhodospirillaceae</taxon>
        <taxon>Pararhodospirillum</taxon>
    </lineage>
</organism>
<dbReference type="PANTHER" id="PTHR11469:SF1">
    <property type="entry name" value="GLUCOSE-6-PHOSPHATE ISOMERASE"/>
    <property type="match status" value="1"/>
</dbReference>
<dbReference type="PROSITE" id="PS51463">
    <property type="entry name" value="P_GLUCOSE_ISOMERASE_3"/>
    <property type="match status" value="1"/>
</dbReference>
<dbReference type="PATRIC" id="fig|1150469.3.peg.485"/>
<dbReference type="GO" id="GO:0004347">
    <property type="term" value="F:glucose-6-phosphate isomerase activity"/>
    <property type="evidence" value="ECO:0007669"/>
    <property type="project" value="UniProtKB-UniRule"/>
</dbReference>
<dbReference type="STRING" id="1150469.RSPPHO_00418"/>
<name>H6SNX2_PARPM</name>
<dbReference type="PROSITE" id="PS00765">
    <property type="entry name" value="P_GLUCOSE_ISOMERASE_1"/>
    <property type="match status" value="1"/>
</dbReference>
<dbReference type="GO" id="GO:0048029">
    <property type="term" value="F:monosaccharide binding"/>
    <property type="evidence" value="ECO:0007669"/>
    <property type="project" value="TreeGrafter"/>
</dbReference>
<evidence type="ECO:0000256" key="6">
    <source>
        <dbReference type="ARBA" id="ARBA00029321"/>
    </source>
</evidence>
<dbReference type="PRINTS" id="PR00662">
    <property type="entry name" value="G6PISOMERASE"/>
</dbReference>
<dbReference type="CDD" id="cd05015">
    <property type="entry name" value="SIS_PGI_1"/>
    <property type="match status" value="1"/>
</dbReference>
<evidence type="ECO:0000256" key="5">
    <source>
        <dbReference type="ARBA" id="ARBA00023235"/>
    </source>
</evidence>
<dbReference type="InterPro" id="IPR035482">
    <property type="entry name" value="SIS_PGI_2"/>
</dbReference>
<dbReference type="Proteomes" id="UP000033220">
    <property type="component" value="Chromosome DSM 122"/>
</dbReference>
<feature type="active site" description="Proton donor" evidence="7">
    <location>
        <position position="390"/>
    </location>
</feature>
<comment type="pathway">
    <text evidence="7">Carbohydrate biosynthesis; gluconeogenesis.</text>
</comment>
<comment type="pathway">
    <text evidence="1 7 8">Carbohydrate degradation; glycolysis; D-glyceraldehyde 3-phosphate and glycerone phosphate from D-glucose: step 2/4.</text>
</comment>
<dbReference type="GO" id="GO:0005829">
    <property type="term" value="C:cytosol"/>
    <property type="evidence" value="ECO:0007669"/>
    <property type="project" value="TreeGrafter"/>
</dbReference>
<dbReference type="InterPro" id="IPR035476">
    <property type="entry name" value="SIS_PGI_1"/>
</dbReference>
<sequence length="584" mass="63960">MRPCVPGYTPRPAWAKVRPRKQARCFCLHLSIARWRVPMLDLPSLPQWQALAAHAKTLEGTPMRDLFAADPQRFERFHLRLEDLVLDYAKNRLTEETRRLLVDLARATGVEARRDAMVAGEPINTTEGRAVLHVALRDPTDTPIRVDGHDVKPDIRAVKARLAAFTAAVHEGRWTGATGQRLTDVVNIGIGGSDLGPVMVVEALKPYARPDLRVHFVSNVDATHIATTLAGLNPATTLFLVASKTFTTQETLTNAHTARAWIVEALGEAAVRHHFAALSTNAAAVAAFGIDPEAMFGFWDWVGGRYSLWSAIGLPIALAVGFDNFQALLDGAHALDQHFCTAPLEENMPVLLALLGVWYTGFHGARAHAVLPYDQSLHRLPAYLQQADMESNGKSVTLDGRPVTWATGPVLFGEPGTNGQHSFYQLIHQGTHLIPCDFLAPAHSFHPLGRHHAILLSNVLAQAEALMRGRTEAEARAELEARGLSGAALESLLPHIVFPGNRPSNTLLFRQLDPRTLGMIIALYEHKIHVQATIWGINAYDQWGVELGKRLAGAILPELEDSSRPLAHDASTNALIALIRAFRA</sequence>
<dbReference type="InterPro" id="IPR046348">
    <property type="entry name" value="SIS_dom_sf"/>
</dbReference>
<dbReference type="HAMAP" id="MF_00473">
    <property type="entry name" value="G6P_isomerase"/>
    <property type="match status" value="1"/>
</dbReference>
<dbReference type="GO" id="GO:0051156">
    <property type="term" value="P:glucose 6-phosphate metabolic process"/>
    <property type="evidence" value="ECO:0007669"/>
    <property type="project" value="TreeGrafter"/>
</dbReference>
<comment type="catalytic activity">
    <reaction evidence="6 7 8">
        <text>alpha-D-glucose 6-phosphate = beta-D-fructose 6-phosphate</text>
        <dbReference type="Rhea" id="RHEA:11816"/>
        <dbReference type="ChEBI" id="CHEBI:57634"/>
        <dbReference type="ChEBI" id="CHEBI:58225"/>
        <dbReference type="EC" id="5.3.1.9"/>
    </reaction>
</comment>
<keyword evidence="4 7" id="KW-0324">Glycolysis</keyword>
<dbReference type="GO" id="GO:0006096">
    <property type="term" value="P:glycolytic process"/>
    <property type="evidence" value="ECO:0007669"/>
    <property type="project" value="UniProtKB-UniRule"/>
</dbReference>
<dbReference type="Gene3D" id="3.40.50.10490">
    <property type="entry name" value="Glucose-6-phosphate isomerase like protein, domain 1"/>
    <property type="match status" value="2"/>
</dbReference>
<keyword evidence="5 7" id="KW-0413">Isomerase</keyword>
<keyword evidence="7" id="KW-0963">Cytoplasm</keyword>
<comment type="subcellular location">
    <subcellularLocation>
        <location evidence="7">Cytoplasm</location>
    </subcellularLocation>
</comment>
<dbReference type="CDD" id="cd05016">
    <property type="entry name" value="SIS_PGI_2"/>
    <property type="match status" value="1"/>
</dbReference>
<dbReference type="InterPro" id="IPR023096">
    <property type="entry name" value="G6P_Isomerase_C"/>
</dbReference>
<dbReference type="HOGENOM" id="CLU_017947_3_1_5"/>
<dbReference type="NCBIfam" id="NF001211">
    <property type="entry name" value="PRK00179.1"/>
    <property type="match status" value="1"/>
</dbReference>
<dbReference type="AlphaFoldDB" id="H6SNX2"/>
<dbReference type="UniPathway" id="UPA00109">
    <property type="reaction ID" value="UER00181"/>
</dbReference>
<protein>
    <recommendedName>
        <fullName evidence="7">Glucose-6-phosphate isomerase</fullName>
        <shortName evidence="7">GPI</shortName>
        <ecNumber evidence="7">5.3.1.9</ecNumber>
    </recommendedName>
    <alternativeName>
        <fullName evidence="7">Phosphoglucose isomerase</fullName>
        <shortName evidence="7">PGI</shortName>
    </alternativeName>
    <alternativeName>
        <fullName evidence="7">Phosphohexose isomerase</fullName>
        <shortName evidence="7">PHI</shortName>
    </alternativeName>
</protein>
<keyword evidence="10" id="KW-1185">Reference proteome</keyword>
<dbReference type="UniPathway" id="UPA00138"/>
<evidence type="ECO:0000256" key="2">
    <source>
        <dbReference type="ARBA" id="ARBA00006604"/>
    </source>
</evidence>
<dbReference type="EC" id="5.3.1.9" evidence="7"/>
<dbReference type="Pfam" id="PF00342">
    <property type="entry name" value="PGI"/>
    <property type="match status" value="1"/>
</dbReference>
<evidence type="ECO:0000256" key="1">
    <source>
        <dbReference type="ARBA" id="ARBA00004926"/>
    </source>
</evidence>
<dbReference type="FunFam" id="3.40.50.10490:FF:000004">
    <property type="entry name" value="Glucose-6-phosphate isomerase"/>
    <property type="match status" value="1"/>
</dbReference>
<dbReference type="eggNOG" id="COG0166">
    <property type="taxonomic scope" value="Bacteria"/>
</dbReference>
<gene>
    <name evidence="7 9" type="primary">pgi</name>
    <name evidence="9" type="ORF">RSPPHO_00418</name>
</gene>
<keyword evidence="3 7" id="KW-0312">Gluconeogenesis</keyword>
<accession>H6SNX2</accession>
<feature type="active site" evidence="7">
    <location>
        <position position="549"/>
    </location>
</feature>
<evidence type="ECO:0000313" key="9">
    <source>
        <dbReference type="EMBL" id="CCG07044.1"/>
    </source>
</evidence>
<dbReference type="InterPro" id="IPR001672">
    <property type="entry name" value="G6P_Isomerase"/>
</dbReference>
<evidence type="ECO:0000256" key="4">
    <source>
        <dbReference type="ARBA" id="ARBA00023152"/>
    </source>
</evidence>
<evidence type="ECO:0000256" key="8">
    <source>
        <dbReference type="RuleBase" id="RU000612"/>
    </source>
</evidence>
<dbReference type="SUPFAM" id="SSF53697">
    <property type="entry name" value="SIS domain"/>
    <property type="match status" value="1"/>
</dbReference>
<dbReference type="EMBL" id="HE663493">
    <property type="protein sequence ID" value="CCG07044.1"/>
    <property type="molecule type" value="Genomic_DNA"/>
</dbReference>
<evidence type="ECO:0000256" key="7">
    <source>
        <dbReference type="HAMAP-Rule" id="MF_00473"/>
    </source>
</evidence>
<evidence type="ECO:0000313" key="10">
    <source>
        <dbReference type="Proteomes" id="UP000033220"/>
    </source>
</evidence>
<dbReference type="FunFam" id="1.10.1390.10:FF:000001">
    <property type="entry name" value="Glucose-6-phosphate isomerase"/>
    <property type="match status" value="1"/>
</dbReference>
<dbReference type="InterPro" id="IPR018189">
    <property type="entry name" value="Phosphoglucose_isomerase_CS"/>
</dbReference>
<dbReference type="GO" id="GO:0006094">
    <property type="term" value="P:gluconeogenesis"/>
    <property type="evidence" value="ECO:0007669"/>
    <property type="project" value="UniProtKB-UniRule"/>
</dbReference>
<proteinExistence type="inferred from homology"/>
<dbReference type="PROSITE" id="PS00174">
    <property type="entry name" value="P_GLUCOSE_ISOMERASE_2"/>
    <property type="match status" value="1"/>
</dbReference>
<dbReference type="GO" id="GO:0097367">
    <property type="term" value="F:carbohydrate derivative binding"/>
    <property type="evidence" value="ECO:0007669"/>
    <property type="project" value="InterPro"/>
</dbReference>
<dbReference type="Gene3D" id="1.10.1390.10">
    <property type="match status" value="1"/>
</dbReference>
<comment type="similarity">
    <text evidence="2 7 8">Belongs to the GPI family.</text>
</comment>
<evidence type="ECO:0000256" key="3">
    <source>
        <dbReference type="ARBA" id="ARBA00022432"/>
    </source>
</evidence>